<sequence>MLIGAWIRLNLEDALMELELGLALPNHNANNNGFKTGNHKEYRPKRLFLEDHMTATGVGGTTLSLLSWSGVAKMEDSVGRPPKYRKPHDDSGHRRLPPTDSSHLIATEQVERKSMHVKVKMEGVAIGRKVDLRDFDSYHDLTKTLMDMFAKYSKIESGEEYTLLYLDKEGDWMLVGDLDWEEFVDSFRRVEILKNDNKMGFRLLLSKN</sequence>
<name>A0A8X8XDA3_SALSN</name>
<evidence type="ECO:0000256" key="9">
    <source>
        <dbReference type="SAM" id="MobiDB-lite"/>
    </source>
</evidence>
<dbReference type="Pfam" id="PF02309">
    <property type="entry name" value="AUX_IAA"/>
    <property type="match status" value="1"/>
</dbReference>
<dbReference type="InterPro" id="IPR033389">
    <property type="entry name" value="AUX/IAA_dom"/>
</dbReference>
<comment type="subunit">
    <text evidence="8">Homodimers and heterodimers.</text>
</comment>
<evidence type="ECO:0000256" key="3">
    <source>
        <dbReference type="ARBA" id="ARBA00022491"/>
    </source>
</evidence>
<keyword evidence="5 8" id="KW-0804">Transcription</keyword>
<keyword evidence="6 8" id="KW-0539">Nucleus</keyword>
<dbReference type="GO" id="GO:0005634">
    <property type="term" value="C:nucleus"/>
    <property type="evidence" value="ECO:0007669"/>
    <property type="project" value="UniProtKB-SubCell"/>
</dbReference>
<comment type="function">
    <text evidence="8">Aux/IAA proteins are short-lived transcriptional factors that function as repressors of early auxin response genes at low auxin concentrations.</text>
</comment>
<reference evidence="11" key="2">
    <citation type="submission" date="2020-08" db="EMBL/GenBank/DDBJ databases">
        <title>Plant Genome Project.</title>
        <authorList>
            <person name="Zhang R.-G."/>
        </authorList>
    </citation>
    <scope>NUCLEOTIDE SEQUENCE</scope>
    <source>
        <strain evidence="11">Huo1</strain>
        <tissue evidence="11">Leaf</tissue>
    </source>
</reference>
<keyword evidence="12" id="KW-1185">Reference proteome</keyword>
<dbReference type="PANTHER" id="PTHR31734">
    <property type="entry name" value="AUXIN-RESPONSIVE PROTEIN IAA17"/>
    <property type="match status" value="1"/>
</dbReference>
<evidence type="ECO:0000256" key="1">
    <source>
        <dbReference type="ARBA" id="ARBA00004123"/>
    </source>
</evidence>
<dbReference type="AlphaFoldDB" id="A0A8X8XDA3"/>
<dbReference type="PROSITE" id="PS51745">
    <property type="entry name" value="PB1"/>
    <property type="match status" value="1"/>
</dbReference>
<dbReference type="GO" id="GO:0009734">
    <property type="term" value="P:auxin-activated signaling pathway"/>
    <property type="evidence" value="ECO:0007669"/>
    <property type="project" value="UniProtKB-UniRule"/>
</dbReference>
<reference evidence="11" key="1">
    <citation type="submission" date="2018-01" db="EMBL/GenBank/DDBJ databases">
        <authorList>
            <person name="Mao J.F."/>
        </authorList>
    </citation>
    <scope>NUCLEOTIDE SEQUENCE</scope>
    <source>
        <strain evidence="11">Huo1</strain>
        <tissue evidence="11">Leaf</tissue>
    </source>
</reference>
<accession>A0A8X8XDA3</accession>
<protein>
    <recommendedName>
        <fullName evidence="8">Auxin-responsive protein</fullName>
    </recommendedName>
</protein>
<evidence type="ECO:0000256" key="5">
    <source>
        <dbReference type="ARBA" id="ARBA00023163"/>
    </source>
</evidence>
<keyword evidence="7 8" id="KW-0927">Auxin signaling pathway</keyword>
<evidence type="ECO:0000256" key="4">
    <source>
        <dbReference type="ARBA" id="ARBA00023015"/>
    </source>
</evidence>
<dbReference type="InterPro" id="IPR053793">
    <property type="entry name" value="PB1-like"/>
</dbReference>
<evidence type="ECO:0000313" key="11">
    <source>
        <dbReference type="EMBL" id="KAG6409501.1"/>
    </source>
</evidence>
<dbReference type="PANTHER" id="PTHR31734:SF44">
    <property type="entry name" value="AUXIN-RESPONSIVE PROTEIN"/>
    <property type="match status" value="1"/>
</dbReference>
<evidence type="ECO:0000256" key="2">
    <source>
        <dbReference type="ARBA" id="ARBA00006728"/>
    </source>
</evidence>
<comment type="caution">
    <text evidence="11">The sequence shown here is derived from an EMBL/GenBank/DDBJ whole genome shotgun (WGS) entry which is preliminary data.</text>
</comment>
<dbReference type="InterPro" id="IPR003311">
    <property type="entry name" value="AUX_IAA"/>
</dbReference>
<evidence type="ECO:0000259" key="10">
    <source>
        <dbReference type="PROSITE" id="PS51745"/>
    </source>
</evidence>
<comment type="subcellular location">
    <subcellularLocation>
        <location evidence="1 8">Nucleus</location>
    </subcellularLocation>
</comment>
<evidence type="ECO:0000256" key="6">
    <source>
        <dbReference type="ARBA" id="ARBA00023242"/>
    </source>
</evidence>
<evidence type="ECO:0000256" key="8">
    <source>
        <dbReference type="RuleBase" id="RU004549"/>
    </source>
</evidence>
<proteinExistence type="inferred from homology"/>
<keyword evidence="3 8" id="KW-0678">Repressor</keyword>
<evidence type="ECO:0000256" key="7">
    <source>
        <dbReference type="ARBA" id="ARBA00023294"/>
    </source>
</evidence>
<dbReference type="Proteomes" id="UP000298416">
    <property type="component" value="Unassembled WGS sequence"/>
</dbReference>
<evidence type="ECO:0000313" key="12">
    <source>
        <dbReference type="Proteomes" id="UP000298416"/>
    </source>
</evidence>
<gene>
    <name evidence="11" type="ORF">SASPL_127541</name>
</gene>
<comment type="similarity">
    <text evidence="2 8">Belongs to the Aux/IAA family.</text>
</comment>
<dbReference type="GO" id="GO:0006355">
    <property type="term" value="P:regulation of DNA-templated transcription"/>
    <property type="evidence" value="ECO:0007669"/>
    <property type="project" value="InterPro"/>
</dbReference>
<keyword evidence="4 8" id="KW-0805">Transcription regulation</keyword>
<organism evidence="11">
    <name type="scientific">Salvia splendens</name>
    <name type="common">Scarlet sage</name>
    <dbReference type="NCBI Taxonomy" id="180675"/>
    <lineage>
        <taxon>Eukaryota</taxon>
        <taxon>Viridiplantae</taxon>
        <taxon>Streptophyta</taxon>
        <taxon>Embryophyta</taxon>
        <taxon>Tracheophyta</taxon>
        <taxon>Spermatophyta</taxon>
        <taxon>Magnoliopsida</taxon>
        <taxon>eudicotyledons</taxon>
        <taxon>Gunneridae</taxon>
        <taxon>Pentapetalae</taxon>
        <taxon>asterids</taxon>
        <taxon>lamiids</taxon>
        <taxon>Lamiales</taxon>
        <taxon>Lamiaceae</taxon>
        <taxon>Nepetoideae</taxon>
        <taxon>Mentheae</taxon>
        <taxon>Salviinae</taxon>
        <taxon>Salvia</taxon>
        <taxon>Salvia subgen. Calosphace</taxon>
        <taxon>core Calosphace</taxon>
    </lineage>
</organism>
<feature type="region of interest" description="Disordered" evidence="9">
    <location>
        <begin position="75"/>
        <end position="101"/>
    </location>
</feature>
<dbReference type="SUPFAM" id="SSF54277">
    <property type="entry name" value="CAD &amp; PB1 domains"/>
    <property type="match status" value="1"/>
</dbReference>
<feature type="domain" description="PB1" evidence="10">
    <location>
        <begin position="114"/>
        <end position="197"/>
    </location>
</feature>
<dbReference type="EMBL" id="PNBA02000010">
    <property type="protein sequence ID" value="KAG6409501.1"/>
    <property type="molecule type" value="Genomic_DNA"/>
</dbReference>
<dbReference type="Gene3D" id="3.10.20.90">
    <property type="entry name" value="Phosphatidylinositol 3-kinase Catalytic Subunit, Chain A, domain 1"/>
    <property type="match status" value="1"/>
</dbReference>